<dbReference type="InterPro" id="IPR035965">
    <property type="entry name" value="PAS-like_dom_sf"/>
</dbReference>
<protein>
    <submittedName>
        <fullName evidence="2">PAS domain-containing protein</fullName>
    </submittedName>
</protein>
<geneLocation type="plasmid" evidence="2 3">
    <name>unnamed1</name>
</geneLocation>
<feature type="domain" description="PAS fold-3" evidence="1">
    <location>
        <begin position="8"/>
        <end position="88"/>
    </location>
</feature>
<organism evidence="2 3">
    <name type="scientific">Alicyclobacillus fastidiosus</name>
    <dbReference type="NCBI Taxonomy" id="392011"/>
    <lineage>
        <taxon>Bacteria</taxon>
        <taxon>Bacillati</taxon>
        <taxon>Bacillota</taxon>
        <taxon>Bacilli</taxon>
        <taxon>Bacillales</taxon>
        <taxon>Alicyclobacillaceae</taxon>
        <taxon>Alicyclobacillus</taxon>
    </lineage>
</organism>
<dbReference type="RefSeq" id="WP_268008683.1">
    <property type="nucleotide sequence ID" value="NZ_BSUT01000003.1"/>
</dbReference>
<dbReference type="Proteomes" id="UP001164761">
    <property type="component" value="Plasmid unnamed1"/>
</dbReference>
<evidence type="ECO:0000313" key="3">
    <source>
        <dbReference type="Proteomes" id="UP001164761"/>
    </source>
</evidence>
<reference evidence="2" key="1">
    <citation type="submission" date="2022-08" db="EMBL/GenBank/DDBJ databases">
        <title>Alicyclobacillus fastidiosus DSM 17978, complete genome.</title>
        <authorList>
            <person name="Wang Q."/>
            <person name="Cai R."/>
            <person name="Wang Z."/>
        </authorList>
    </citation>
    <scope>NUCLEOTIDE SEQUENCE</scope>
    <source>
        <strain evidence="2">DSM 17978</strain>
        <plasmid evidence="2">unnamed1</plasmid>
    </source>
</reference>
<name>A0ABY6ZRM7_9BACL</name>
<dbReference type="CDD" id="cd00130">
    <property type="entry name" value="PAS"/>
    <property type="match status" value="1"/>
</dbReference>
<keyword evidence="2" id="KW-0614">Plasmid</keyword>
<gene>
    <name evidence="2" type="ORF">NZD89_28555</name>
</gene>
<dbReference type="Pfam" id="PF08447">
    <property type="entry name" value="PAS_3"/>
    <property type="match status" value="1"/>
</dbReference>
<proteinExistence type="predicted"/>
<dbReference type="SUPFAM" id="SSF55785">
    <property type="entry name" value="PYP-like sensor domain (PAS domain)"/>
    <property type="match status" value="1"/>
</dbReference>
<keyword evidence="3" id="KW-1185">Reference proteome</keyword>
<accession>A0ABY6ZRM7</accession>
<dbReference type="InterPro" id="IPR013655">
    <property type="entry name" value="PAS_fold_3"/>
</dbReference>
<evidence type="ECO:0000313" key="2">
    <source>
        <dbReference type="EMBL" id="WAH44811.1"/>
    </source>
</evidence>
<sequence length="108" mass="12394">MRAAYHASAAHDFWLGIHPLDMVGKLPFEHVHSEDRQRVIGEFMEMIQIKQQKEVFYRYVNKEGNVVSLRAIGTPLIGENGDVEQVLITANVNIIQHEKRPKMISVPM</sequence>
<dbReference type="EMBL" id="CP104068">
    <property type="protein sequence ID" value="WAH44811.1"/>
    <property type="molecule type" value="Genomic_DNA"/>
</dbReference>
<evidence type="ECO:0000259" key="1">
    <source>
        <dbReference type="Pfam" id="PF08447"/>
    </source>
</evidence>
<dbReference type="Gene3D" id="3.30.450.20">
    <property type="entry name" value="PAS domain"/>
    <property type="match status" value="1"/>
</dbReference>
<dbReference type="InterPro" id="IPR000014">
    <property type="entry name" value="PAS"/>
</dbReference>